<gene>
    <name evidence="7" type="ORF">BA1DRAFT_01873</name>
</gene>
<dbReference type="Pfam" id="PF09924">
    <property type="entry name" value="LPG_synthase_C"/>
    <property type="match status" value="1"/>
</dbReference>
<dbReference type="GO" id="GO:0016755">
    <property type="term" value="F:aminoacyltransferase activity"/>
    <property type="evidence" value="ECO:0007669"/>
    <property type="project" value="TreeGrafter"/>
</dbReference>
<dbReference type="Proteomes" id="UP000023464">
    <property type="component" value="Unassembled WGS sequence"/>
</dbReference>
<feature type="domain" description="Phosphatidylglycerol lysyltransferase C-terminal" evidence="6">
    <location>
        <begin position="40"/>
        <end position="326"/>
    </location>
</feature>
<comment type="subcellular location">
    <subcellularLocation>
        <location evidence="1">Cell membrane</location>
        <topology evidence="1">Multi-pass membrane protein</topology>
    </subcellularLocation>
</comment>
<dbReference type="PATRIC" id="fig|1393736.3.peg.1897"/>
<dbReference type="EMBL" id="JFGV01000022">
    <property type="protein sequence ID" value="EYU15616.1"/>
    <property type="molecule type" value="Genomic_DNA"/>
</dbReference>
<evidence type="ECO:0000256" key="4">
    <source>
        <dbReference type="ARBA" id="ARBA00022989"/>
    </source>
</evidence>
<dbReference type="InterPro" id="IPR051211">
    <property type="entry name" value="PG_lysyltransferase"/>
</dbReference>
<evidence type="ECO:0000256" key="2">
    <source>
        <dbReference type="ARBA" id="ARBA00022475"/>
    </source>
</evidence>
<evidence type="ECO:0000256" key="1">
    <source>
        <dbReference type="ARBA" id="ARBA00004651"/>
    </source>
</evidence>
<keyword evidence="8" id="KW-1185">Reference proteome</keyword>
<keyword evidence="3" id="KW-0812">Transmembrane</keyword>
<keyword evidence="4" id="KW-1133">Transmembrane helix</keyword>
<dbReference type="RefSeq" id="WP_036778132.1">
    <property type="nucleotide sequence ID" value="NZ_CAWLTM010000093.1"/>
</dbReference>
<dbReference type="AlphaFoldDB" id="A0A022PIX0"/>
<name>A0A022PIX0_9GAMM</name>
<dbReference type="SUPFAM" id="SSF55729">
    <property type="entry name" value="Acyl-CoA N-acyltransferases (Nat)"/>
    <property type="match status" value="1"/>
</dbReference>
<accession>A0A022PIX0</accession>
<keyword evidence="2" id="KW-1003">Cell membrane</keyword>
<reference evidence="7 8" key="1">
    <citation type="submission" date="2014-03" db="EMBL/GenBank/DDBJ databases">
        <title>Draft Genome of Photorhabdus luminescens BA1, an Egyptian Isolate.</title>
        <authorList>
            <person name="Ghazal S."/>
            <person name="Hurst S.G.IV."/>
            <person name="Morris K."/>
            <person name="Thomas K."/>
            <person name="Tisa L.S."/>
        </authorList>
    </citation>
    <scope>NUCLEOTIDE SEQUENCE [LARGE SCALE GENOMIC DNA]</scope>
    <source>
        <strain evidence="7 8">BA1</strain>
    </source>
</reference>
<evidence type="ECO:0000259" key="6">
    <source>
        <dbReference type="Pfam" id="PF09924"/>
    </source>
</evidence>
<dbReference type="InterPro" id="IPR024320">
    <property type="entry name" value="LPG_synthase_C"/>
</dbReference>
<evidence type="ECO:0000313" key="8">
    <source>
        <dbReference type="Proteomes" id="UP000023464"/>
    </source>
</evidence>
<dbReference type="GO" id="GO:0055091">
    <property type="term" value="P:phospholipid homeostasis"/>
    <property type="evidence" value="ECO:0007669"/>
    <property type="project" value="TreeGrafter"/>
</dbReference>
<dbReference type="PANTHER" id="PTHR34697:SF2">
    <property type="entry name" value="PHOSPHATIDYLGLYCEROL LYSYLTRANSFERASE"/>
    <property type="match status" value="1"/>
</dbReference>
<dbReference type="InterPro" id="IPR016181">
    <property type="entry name" value="Acyl_CoA_acyltransferase"/>
</dbReference>
<dbReference type="GO" id="GO:0005886">
    <property type="term" value="C:plasma membrane"/>
    <property type="evidence" value="ECO:0007669"/>
    <property type="project" value="UniProtKB-SubCell"/>
</dbReference>
<evidence type="ECO:0000256" key="3">
    <source>
        <dbReference type="ARBA" id="ARBA00022692"/>
    </source>
</evidence>
<sequence>MSMLLDAPQIIATGNAQDVLGNSHLRKMLCYAKHPLSSLLFNSETYWFTNQRGAMGFFQDKNLHMCVGGILAPVEERAALLHSFLNFTREKRAFPVFLHGDESDFVLLKNNGFSVNQLGASYSLSLDGYNMQGKRFQQLRNKISKSRRAGISVREICSQEEYYRFKPQLEHINQLWLKEKHAKVLKKLVIDFNTVEVNSGEHRVYIATQGEQIQAYIVYSYTWGETSGWFHNLSRKKPGIPDGTMQFINETAINDFLKEGVVSYLHLGFTPLVEFGEEGYINDSAIFYKIAKWLSSKGGIVYPAASQRQYKMSWRPSLIEPEYIAFPRGKAMKALWSTLRTTNSI</sequence>
<evidence type="ECO:0000256" key="5">
    <source>
        <dbReference type="ARBA" id="ARBA00023136"/>
    </source>
</evidence>
<organism evidence="7 8">
    <name type="scientific">Photorhabdus aegyptia</name>
    <dbReference type="NCBI Taxonomy" id="2805098"/>
    <lineage>
        <taxon>Bacteria</taxon>
        <taxon>Pseudomonadati</taxon>
        <taxon>Pseudomonadota</taxon>
        <taxon>Gammaproteobacteria</taxon>
        <taxon>Enterobacterales</taxon>
        <taxon>Morganellaceae</taxon>
        <taxon>Photorhabdus</taxon>
    </lineage>
</organism>
<proteinExistence type="predicted"/>
<keyword evidence="5" id="KW-0472">Membrane</keyword>
<evidence type="ECO:0000313" key="7">
    <source>
        <dbReference type="EMBL" id="EYU15616.1"/>
    </source>
</evidence>
<protein>
    <recommendedName>
        <fullName evidence="6">Phosphatidylglycerol lysyltransferase C-terminal domain-containing protein</fullName>
    </recommendedName>
</protein>
<comment type="caution">
    <text evidence="7">The sequence shown here is derived from an EMBL/GenBank/DDBJ whole genome shotgun (WGS) entry which is preliminary data.</text>
</comment>
<dbReference type="PANTHER" id="PTHR34697">
    <property type="entry name" value="PHOSPHATIDYLGLYCEROL LYSYLTRANSFERASE"/>
    <property type="match status" value="1"/>
</dbReference>